<dbReference type="Proteomes" id="UP001216150">
    <property type="component" value="Unassembled WGS sequence"/>
</dbReference>
<proteinExistence type="predicted"/>
<sequence length="357" mass="38741">MTVIIGHTTPFGQSETEKQVEIRRVRKIVYDVFREFCAARGRPLSASVHAPPSIREREKAEHLRKAAGKVQSAPILQRDSQESPEAKSQRVLKKSSLDAGNATVQILPVSLSDSGTTAAQSGPTPSQDPDPEKTPTGSPVRRGVRSPEEFMKSFRSASALGFNLGGSTAAPRRIIFTDVPEWASISDILGLVHGGAVDRVFVQGAGSVAVQFCEEESCQKYIDTYTSGIRIEGAVIKVAKAPTTDKMIPSLTALINKGASRVVRAGNIPLSMSLQDVHQLVRNLHVEHILYNARPGCPGSAYLFFCSITHGHKFLDKIRDQEPWEHCEAGFVIDPCQAASTFHGNTIPYQMANAEAV</sequence>
<evidence type="ECO:0000313" key="2">
    <source>
        <dbReference type="EMBL" id="KAJ5589916.1"/>
    </source>
</evidence>
<accession>A0AAD6DP12</accession>
<dbReference type="EMBL" id="JAQJAC010000003">
    <property type="protein sequence ID" value="KAJ5589916.1"/>
    <property type="molecule type" value="Genomic_DNA"/>
</dbReference>
<name>A0AAD6DP12_9EURO</name>
<comment type="caution">
    <text evidence="2">The sequence shown here is derived from an EMBL/GenBank/DDBJ whole genome shotgun (WGS) entry which is preliminary data.</text>
</comment>
<gene>
    <name evidence="2" type="ORF">N7450_003888</name>
</gene>
<protein>
    <recommendedName>
        <fullName evidence="4">RRM domain-containing protein</fullName>
    </recommendedName>
</protein>
<feature type="region of interest" description="Disordered" evidence="1">
    <location>
        <begin position="109"/>
        <end position="145"/>
    </location>
</feature>
<feature type="compositionally biased region" description="Basic and acidic residues" evidence="1">
    <location>
        <begin position="54"/>
        <end position="64"/>
    </location>
</feature>
<evidence type="ECO:0000256" key="1">
    <source>
        <dbReference type="SAM" id="MobiDB-lite"/>
    </source>
</evidence>
<feature type="compositionally biased region" description="Polar residues" evidence="1">
    <location>
        <begin position="111"/>
        <end position="127"/>
    </location>
</feature>
<organism evidence="2 3">
    <name type="scientific">Penicillium hetheringtonii</name>
    <dbReference type="NCBI Taxonomy" id="911720"/>
    <lineage>
        <taxon>Eukaryota</taxon>
        <taxon>Fungi</taxon>
        <taxon>Dikarya</taxon>
        <taxon>Ascomycota</taxon>
        <taxon>Pezizomycotina</taxon>
        <taxon>Eurotiomycetes</taxon>
        <taxon>Eurotiomycetidae</taxon>
        <taxon>Eurotiales</taxon>
        <taxon>Aspergillaceae</taxon>
        <taxon>Penicillium</taxon>
    </lineage>
</organism>
<reference evidence="2 3" key="1">
    <citation type="journal article" date="2023" name="IMA Fungus">
        <title>Comparative genomic study of the Penicillium genus elucidates a diverse pangenome and 15 lateral gene transfer events.</title>
        <authorList>
            <person name="Petersen C."/>
            <person name="Sorensen T."/>
            <person name="Nielsen M.R."/>
            <person name="Sondergaard T.E."/>
            <person name="Sorensen J.L."/>
            <person name="Fitzpatrick D.A."/>
            <person name="Frisvad J.C."/>
            <person name="Nielsen K.L."/>
        </authorList>
    </citation>
    <scope>NUCLEOTIDE SEQUENCE [LARGE SCALE GENOMIC DNA]</scope>
    <source>
        <strain evidence="2 3">IBT 29057</strain>
    </source>
</reference>
<feature type="compositionally biased region" description="Basic and acidic residues" evidence="1">
    <location>
        <begin position="79"/>
        <end position="88"/>
    </location>
</feature>
<feature type="region of interest" description="Disordered" evidence="1">
    <location>
        <begin position="45"/>
        <end position="95"/>
    </location>
</feature>
<evidence type="ECO:0000313" key="3">
    <source>
        <dbReference type="Proteomes" id="UP001216150"/>
    </source>
</evidence>
<keyword evidence="3" id="KW-1185">Reference proteome</keyword>
<evidence type="ECO:0008006" key="4">
    <source>
        <dbReference type="Google" id="ProtNLM"/>
    </source>
</evidence>
<dbReference type="AlphaFoldDB" id="A0AAD6DP12"/>